<dbReference type="PANTHER" id="PTHR37159:SF1">
    <property type="entry name" value="GH11867P"/>
    <property type="match status" value="1"/>
</dbReference>
<protein>
    <submittedName>
        <fullName evidence="2">Uncharacterized protein</fullName>
    </submittedName>
</protein>
<organism evidence="2 3">
    <name type="scientific">Folsomia candida</name>
    <name type="common">Springtail</name>
    <dbReference type="NCBI Taxonomy" id="158441"/>
    <lineage>
        <taxon>Eukaryota</taxon>
        <taxon>Metazoa</taxon>
        <taxon>Ecdysozoa</taxon>
        <taxon>Arthropoda</taxon>
        <taxon>Hexapoda</taxon>
        <taxon>Collembola</taxon>
        <taxon>Entomobryomorpha</taxon>
        <taxon>Isotomoidea</taxon>
        <taxon>Isotomidae</taxon>
        <taxon>Proisotominae</taxon>
        <taxon>Folsomia</taxon>
    </lineage>
</organism>
<feature type="signal peptide" evidence="1">
    <location>
        <begin position="1"/>
        <end position="25"/>
    </location>
</feature>
<name>A0A226D5K0_FOLCA</name>
<dbReference type="AlphaFoldDB" id="A0A226D5K0"/>
<sequence>MKPTTVWATFCLAAFIFAVLQVTIAFLNPPCSRIPIDPGCTNDPRYVGEWAIAARAAPGNSPRPDGVIPPWFNRPLALRGQQVTSEYRFPWYFVMFFGTFIQLNMPDIRSPLMFNRKHTTPIDNAKRDMATLMQSLIWTKDYFYEEPIEGNSSYIESIENVHAIHDEVLGRASAKQETEGCIVWPQHYANQTTNDVLWDAFEGDMKASGIPLSQRAPSPTTWPTCPPKTECNACKTCQMCEPVFSCKEGGCTIVKTKCTHCSGCKASSCTQKAVPTCKYAQVKTYKCGTCVCDENKKNCGECETCTNTKKCLNFTPPLFNQQAMVFVMYSVVAYPTLFPKDLAINLYGLGIDDKYNVFLQPDLESARIYYRKMHEQIIIPSLFTFDKQTRIMMDNVFRGLSTVTGGILTPTFLLHRFVHNFLNQPAPRLQALMKPRELALNSALDFAYIPQFMRSPTYRSLANTALSAFTSGASTVLFRGNCRDYKTISQKCFVLVTPTLPACPLPFEEWAIASRAAPGNSPRPDGVIPSWFNRPLALRGQQVTSEYRFPYYFVMFFGTFIQLNMPDIRNPLMFNRKHTTALGNEKRDMATLMQNLIWTKDYFYDMPIEGNSSYIESIENVHAIHDEVQMRASAKQETEGCIVSPHRFDNQTTNDVLWDAFESDMKNSKIPHSQRAPSPTTWPTCPPETECDSCKKCKVCEPFYSCQGKGGCTFKMKCTHCSGCEASSCTENAAPTCKYVQVETYKCGKCICDDKKQNCGECETCTNTKKCLNFTPPLFNQQAMVFVIYTVIAYPILFPEGMAINACDADFWAYNHLFAVLAYGIGIDDKYNVFLQPDLESARIYYRKMHEQIIIPSLFTFDKQTRLMMDNVFKGLSTVTGGILSPTLLVHRFVHNFLNQPAPRLQALMKPREIALNGALDFAYIPQFMESPVYRSLANTALSAFISGASTALFGGNCKDYQTVARKCFV</sequence>
<accession>A0A226D5K0</accession>
<evidence type="ECO:0000256" key="1">
    <source>
        <dbReference type="SAM" id="SignalP"/>
    </source>
</evidence>
<keyword evidence="3" id="KW-1185">Reference proteome</keyword>
<feature type="chain" id="PRO_5012963078" evidence="1">
    <location>
        <begin position="26"/>
        <end position="970"/>
    </location>
</feature>
<gene>
    <name evidence="2" type="ORF">Fcan01_25729</name>
</gene>
<dbReference type="OrthoDB" id="6361347at2759"/>
<dbReference type="EMBL" id="LNIX01000038">
    <property type="protein sequence ID" value="OXA39506.1"/>
    <property type="molecule type" value="Genomic_DNA"/>
</dbReference>
<reference evidence="2 3" key="1">
    <citation type="submission" date="2015-12" db="EMBL/GenBank/DDBJ databases">
        <title>The genome of Folsomia candida.</title>
        <authorList>
            <person name="Faddeeva A."/>
            <person name="Derks M.F."/>
            <person name="Anvar Y."/>
            <person name="Smit S."/>
            <person name="Van Straalen N."/>
            <person name="Roelofs D."/>
        </authorList>
    </citation>
    <scope>NUCLEOTIDE SEQUENCE [LARGE SCALE GENOMIC DNA]</scope>
    <source>
        <strain evidence="2 3">VU population</strain>
        <tissue evidence="2">Whole body</tissue>
    </source>
</reference>
<evidence type="ECO:0000313" key="2">
    <source>
        <dbReference type="EMBL" id="OXA39506.1"/>
    </source>
</evidence>
<dbReference type="Proteomes" id="UP000198287">
    <property type="component" value="Unassembled WGS sequence"/>
</dbReference>
<proteinExistence type="predicted"/>
<keyword evidence="1" id="KW-0732">Signal</keyword>
<dbReference type="PANTHER" id="PTHR37159">
    <property type="entry name" value="GH11867P"/>
    <property type="match status" value="1"/>
</dbReference>
<comment type="caution">
    <text evidence="2">The sequence shown here is derived from an EMBL/GenBank/DDBJ whole genome shotgun (WGS) entry which is preliminary data.</text>
</comment>
<evidence type="ECO:0000313" key="3">
    <source>
        <dbReference type="Proteomes" id="UP000198287"/>
    </source>
</evidence>